<comment type="similarity">
    <text evidence="2">Belongs to the nucleobase:cation symporter-2 (NCS2) (TC 2.A.40) family.</text>
</comment>
<comment type="caution">
    <text evidence="8">The sequence shown here is derived from an EMBL/GenBank/DDBJ whole genome shotgun (WGS) entry which is preliminary data.</text>
</comment>
<dbReference type="PANTHER" id="PTHR42810">
    <property type="entry name" value="PURINE PERMEASE C1399.01C-RELATED"/>
    <property type="match status" value="1"/>
</dbReference>
<keyword evidence="5 7" id="KW-1133">Transmembrane helix</keyword>
<protein>
    <submittedName>
        <fullName evidence="8">Uracil permease</fullName>
    </submittedName>
</protein>
<feature type="transmembrane region" description="Helical" evidence="7">
    <location>
        <begin position="80"/>
        <end position="99"/>
    </location>
</feature>
<dbReference type="AlphaFoldDB" id="A0A4R3L4L7"/>
<reference evidence="8 9" key="1">
    <citation type="submission" date="2019-03" db="EMBL/GenBank/DDBJ databases">
        <title>Genomic Encyclopedia of Type Strains, Phase IV (KMG-IV): sequencing the most valuable type-strain genomes for metagenomic binning, comparative biology and taxonomic classification.</title>
        <authorList>
            <person name="Goeker M."/>
        </authorList>
    </citation>
    <scope>NUCLEOTIDE SEQUENCE [LARGE SCALE GENOMIC DNA]</scope>
    <source>
        <strain evidence="8 9">DSM 45707</strain>
    </source>
</reference>
<feature type="transmembrane region" description="Helical" evidence="7">
    <location>
        <begin position="106"/>
        <end position="125"/>
    </location>
</feature>
<evidence type="ECO:0000256" key="3">
    <source>
        <dbReference type="ARBA" id="ARBA00022448"/>
    </source>
</evidence>
<evidence type="ECO:0000256" key="7">
    <source>
        <dbReference type="SAM" id="Phobius"/>
    </source>
</evidence>
<dbReference type="Pfam" id="PF00860">
    <property type="entry name" value="Xan_ur_permease"/>
    <property type="match status" value="2"/>
</dbReference>
<dbReference type="Proteomes" id="UP000294937">
    <property type="component" value="Unassembled WGS sequence"/>
</dbReference>
<gene>
    <name evidence="8" type="ORF">EDD58_10314</name>
</gene>
<dbReference type="EMBL" id="SMAG01000003">
    <property type="protein sequence ID" value="TCS94603.1"/>
    <property type="molecule type" value="Genomic_DNA"/>
</dbReference>
<feature type="transmembrane region" description="Helical" evidence="7">
    <location>
        <begin position="460"/>
        <end position="477"/>
    </location>
</feature>
<evidence type="ECO:0000256" key="2">
    <source>
        <dbReference type="ARBA" id="ARBA00008821"/>
    </source>
</evidence>
<evidence type="ECO:0000256" key="4">
    <source>
        <dbReference type="ARBA" id="ARBA00022692"/>
    </source>
</evidence>
<keyword evidence="3" id="KW-0813">Transport</keyword>
<feature type="transmembrane region" description="Helical" evidence="7">
    <location>
        <begin position="160"/>
        <end position="182"/>
    </location>
</feature>
<keyword evidence="4 7" id="KW-0812">Transmembrane</keyword>
<keyword evidence="6 7" id="KW-0472">Membrane</keyword>
<dbReference type="PROSITE" id="PS01116">
    <property type="entry name" value="XANTH_URACIL_PERMASE"/>
    <property type="match status" value="1"/>
</dbReference>
<feature type="transmembrane region" description="Helical" evidence="7">
    <location>
        <begin position="53"/>
        <end position="74"/>
    </location>
</feature>
<evidence type="ECO:0000313" key="9">
    <source>
        <dbReference type="Proteomes" id="UP000294937"/>
    </source>
</evidence>
<evidence type="ECO:0000256" key="6">
    <source>
        <dbReference type="ARBA" id="ARBA00023136"/>
    </source>
</evidence>
<evidence type="ECO:0000256" key="1">
    <source>
        <dbReference type="ARBA" id="ARBA00004141"/>
    </source>
</evidence>
<proteinExistence type="inferred from homology"/>
<dbReference type="GO" id="GO:0042907">
    <property type="term" value="F:xanthine transmembrane transporter activity"/>
    <property type="evidence" value="ECO:0007669"/>
    <property type="project" value="TreeGrafter"/>
</dbReference>
<accession>A0A4R3L4L7</accession>
<dbReference type="InterPro" id="IPR006042">
    <property type="entry name" value="Xan_ur_permease"/>
</dbReference>
<feature type="transmembrane region" description="Helical" evidence="7">
    <location>
        <begin position="227"/>
        <end position="245"/>
    </location>
</feature>
<comment type="subcellular location">
    <subcellularLocation>
        <location evidence="1">Membrane</location>
        <topology evidence="1">Multi-pass membrane protein</topology>
    </subcellularLocation>
</comment>
<feature type="transmembrane region" description="Helical" evidence="7">
    <location>
        <begin position="252"/>
        <end position="276"/>
    </location>
</feature>
<dbReference type="PANTHER" id="PTHR42810:SF2">
    <property type="entry name" value="PURINE PERMEASE C1399.01C-RELATED"/>
    <property type="match status" value="1"/>
</dbReference>
<feature type="transmembrane region" description="Helical" evidence="7">
    <location>
        <begin position="435"/>
        <end position="454"/>
    </location>
</feature>
<dbReference type="InterPro" id="IPR006043">
    <property type="entry name" value="NCS2"/>
</dbReference>
<evidence type="ECO:0000313" key="8">
    <source>
        <dbReference type="EMBL" id="TCS94603.1"/>
    </source>
</evidence>
<dbReference type="NCBIfam" id="TIGR00801">
    <property type="entry name" value="ncs2"/>
    <property type="match status" value="1"/>
</dbReference>
<keyword evidence="9" id="KW-1185">Reference proteome</keyword>
<name>A0A4R3L4L7_9BACL</name>
<organism evidence="8 9">
    <name type="scientific">Hazenella coriacea</name>
    <dbReference type="NCBI Taxonomy" id="1179467"/>
    <lineage>
        <taxon>Bacteria</taxon>
        <taxon>Bacillati</taxon>
        <taxon>Bacillota</taxon>
        <taxon>Bacilli</taxon>
        <taxon>Bacillales</taxon>
        <taxon>Thermoactinomycetaceae</taxon>
        <taxon>Hazenella</taxon>
    </lineage>
</organism>
<evidence type="ECO:0000256" key="5">
    <source>
        <dbReference type="ARBA" id="ARBA00022989"/>
    </source>
</evidence>
<feature type="transmembrane region" description="Helical" evidence="7">
    <location>
        <begin position="131"/>
        <end position="153"/>
    </location>
</feature>
<feature type="transmembrane region" description="Helical" evidence="7">
    <location>
        <begin position="369"/>
        <end position="388"/>
    </location>
</feature>
<feature type="transmembrane region" description="Helical" evidence="7">
    <location>
        <begin position="296"/>
        <end position="317"/>
    </location>
</feature>
<feature type="transmembrane region" description="Helical" evidence="7">
    <location>
        <begin position="400"/>
        <end position="423"/>
    </location>
</feature>
<dbReference type="GO" id="GO:0005886">
    <property type="term" value="C:plasma membrane"/>
    <property type="evidence" value="ECO:0007669"/>
    <property type="project" value="UniProtKB-ARBA"/>
</dbReference>
<sequence>MRVFAVSKTASLCRIGKEIFLCLQFVVTTLNQKGEMKMKNKLILMDVDERPKLIKWIALSFQHLFAMFGATILVPMLTGLSPAIALMSSGIGTLAYLIVTRGKIPSYLGSSFAFIVPIITVSQGGKHLGDALFACLLVGFMYGFVALIVYRFGVKWLDHILPPVVIGSVVIVIGLALAGVAVDMASKTDMVQPMPTNSAEWSQVTDTVKNVDTDKKEITVHVYSLKHFGVALATLAIAIIANLFFRGFLSIIPILIGIIGGYIVAYLTGLVDLTPVYQASWLALPTFTTPTVSWKAALVILPVTLVVLAEHIGHLIVTGNIMGRDLTKDPGLHRSLLGDGIATSIAALIGGPPTTTYGENIGVMAITRIFSVWVIGGAAVLAISFSFVGKLSALISTIPAPVMGGVSILLFGIIASAGLRMLIENKIDLSIRRNLIISAVILVIGIGGAVLRFANIHLELEGMALATVVGILLNLILPKDASETDPVTGEESLA</sequence>
<dbReference type="NCBIfam" id="NF007995">
    <property type="entry name" value="PRK10720.1"/>
    <property type="match status" value="1"/>
</dbReference>